<feature type="compositionally biased region" description="Low complexity" evidence="1">
    <location>
        <begin position="321"/>
        <end position="342"/>
    </location>
</feature>
<dbReference type="EMBL" id="KZ859120">
    <property type="protein sequence ID" value="RDW23044.1"/>
    <property type="molecule type" value="Genomic_DNA"/>
</dbReference>
<feature type="region of interest" description="Disordered" evidence="1">
    <location>
        <begin position="321"/>
        <end position="355"/>
    </location>
</feature>
<organism evidence="2 3">
    <name type="scientific">Yarrowia lipolytica</name>
    <name type="common">Candida lipolytica</name>
    <dbReference type="NCBI Taxonomy" id="4952"/>
    <lineage>
        <taxon>Eukaryota</taxon>
        <taxon>Fungi</taxon>
        <taxon>Dikarya</taxon>
        <taxon>Ascomycota</taxon>
        <taxon>Saccharomycotina</taxon>
        <taxon>Dipodascomycetes</taxon>
        <taxon>Dipodascales</taxon>
        <taxon>Dipodascales incertae sedis</taxon>
        <taxon>Yarrowia</taxon>
    </lineage>
</organism>
<feature type="compositionally biased region" description="Low complexity" evidence="1">
    <location>
        <begin position="139"/>
        <end position="149"/>
    </location>
</feature>
<reference evidence="2 3" key="1">
    <citation type="submission" date="2018-07" db="EMBL/GenBank/DDBJ databases">
        <title>Draft Genome Assemblies for Five Robust Yarrowia lipolytica Strains Exhibiting High Lipid Production and Pentose Sugar Utilization and Sugar Alcohol Secretion from Undetoxified Lignocellulosic Biomass Hydrolysates.</title>
        <authorList>
            <consortium name="DOE Joint Genome Institute"/>
            <person name="Walker C."/>
            <person name="Ryu S."/>
            <person name="Na H."/>
            <person name="Zane M."/>
            <person name="LaButti K."/>
            <person name="Lipzen A."/>
            <person name="Haridas S."/>
            <person name="Barry K."/>
            <person name="Grigoriev I.V."/>
            <person name="Quarterman J."/>
            <person name="Slininger P."/>
            <person name="Dien B."/>
            <person name="Trinh C.T."/>
        </authorList>
    </citation>
    <scope>NUCLEOTIDE SEQUENCE [LARGE SCALE GENOMIC DNA]</scope>
    <source>
        <strain evidence="2 3">YB392</strain>
    </source>
</reference>
<proteinExistence type="predicted"/>
<feature type="region of interest" description="Disordered" evidence="1">
    <location>
        <begin position="116"/>
        <end position="180"/>
    </location>
</feature>
<evidence type="ECO:0000256" key="1">
    <source>
        <dbReference type="SAM" id="MobiDB-lite"/>
    </source>
</evidence>
<dbReference type="Proteomes" id="UP000256601">
    <property type="component" value="Unassembled WGS sequence"/>
</dbReference>
<gene>
    <name evidence="2" type="ORF">B0I71DRAFT_136606</name>
</gene>
<feature type="compositionally biased region" description="Polar residues" evidence="1">
    <location>
        <begin position="87"/>
        <end position="99"/>
    </location>
</feature>
<feature type="compositionally biased region" description="Low complexity" evidence="1">
    <location>
        <begin position="51"/>
        <end position="82"/>
    </location>
</feature>
<feature type="compositionally biased region" description="Low complexity" evidence="1">
    <location>
        <begin position="117"/>
        <end position="131"/>
    </location>
</feature>
<evidence type="ECO:0000313" key="3">
    <source>
        <dbReference type="Proteomes" id="UP000256601"/>
    </source>
</evidence>
<name>A0A371BYC4_YARLL</name>
<dbReference type="AlphaFoldDB" id="A0A371BYC4"/>
<evidence type="ECO:0000313" key="2">
    <source>
        <dbReference type="EMBL" id="RDW23044.1"/>
    </source>
</evidence>
<dbReference type="VEuPathDB" id="FungiDB:YALI0_C15939g"/>
<accession>A0A371BYC4</accession>
<feature type="compositionally biased region" description="Polar residues" evidence="1">
    <location>
        <begin position="346"/>
        <end position="355"/>
    </location>
</feature>
<sequence>MSLPDIDSIPPGSTVPLDQLSSMFATLSTNNGLDLGQLSGLLAQESTQGGSSPTSVVVAASPTSEAPAANTPEASPSNNNNNGGLGPSQSLVDNGPGFQSSLQALLGTSVTLEVPTAGSNTGNASPSASNGGSDGGDSGSSPSATITGSPTGGSGGSNTGPGFTLPTFPAVTLSDSPSAPSNTGGFQLGNIFDGLFGTNSIAIPQSWSELFVKTVDWNTLYHGSPGTIDSSGNIIPMPTATGSDLPAPVVTGSVITLVASPIPTSSGASSSSGGGILGWIGGLFGGDSSSTQAPVATAPVVTNTGVTVVTGTAVVTVTSCSESPCPGSPTTAAPSPSTILPPNNGGVPTTTGPSQANGAGNLQVVVPLLAVPLLALL</sequence>
<dbReference type="OrthoDB" id="10511760at2759"/>
<feature type="compositionally biased region" description="Gly residues" evidence="1">
    <location>
        <begin position="150"/>
        <end position="159"/>
    </location>
</feature>
<feature type="region of interest" description="Disordered" evidence="1">
    <location>
        <begin position="44"/>
        <end position="99"/>
    </location>
</feature>
<protein>
    <submittedName>
        <fullName evidence="2">Uncharacterized protein</fullName>
    </submittedName>
</protein>